<dbReference type="Proteomes" id="UP000318704">
    <property type="component" value="Chromosome"/>
</dbReference>
<protein>
    <submittedName>
        <fullName evidence="1">Uncharacterized protein</fullName>
    </submittedName>
</protein>
<reference evidence="1 2" key="1">
    <citation type="submission" date="2019-03" db="EMBL/GenBank/DDBJ databases">
        <title>Deep-cultivation of Planctomycetes and their phenomic and genomic characterization uncovers novel biology.</title>
        <authorList>
            <person name="Wiegand S."/>
            <person name="Jogler M."/>
            <person name="Boedeker C."/>
            <person name="Pinto D."/>
            <person name="Vollmers J."/>
            <person name="Rivas-Marin E."/>
            <person name="Kohn T."/>
            <person name="Peeters S.H."/>
            <person name="Heuer A."/>
            <person name="Rast P."/>
            <person name="Oberbeckmann S."/>
            <person name="Bunk B."/>
            <person name="Jeske O."/>
            <person name="Meyerdierks A."/>
            <person name="Storesund J.E."/>
            <person name="Kallscheuer N."/>
            <person name="Luecker S."/>
            <person name="Lage O.M."/>
            <person name="Pohl T."/>
            <person name="Merkel B.J."/>
            <person name="Hornburger P."/>
            <person name="Mueller R.-W."/>
            <person name="Bruemmer F."/>
            <person name="Labrenz M."/>
            <person name="Spormann A.M."/>
            <person name="Op den Camp H."/>
            <person name="Overmann J."/>
            <person name="Amann R."/>
            <person name="Jetten M.S.M."/>
            <person name="Mascher T."/>
            <person name="Medema M.H."/>
            <person name="Devos D.P."/>
            <person name="Kaster A.-K."/>
            <person name="Ovreas L."/>
            <person name="Rohde M."/>
            <person name="Galperin M.Y."/>
            <person name="Jogler C."/>
        </authorList>
    </citation>
    <scope>NUCLEOTIDE SEQUENCE [LARGE SCALE GENOMIC DNA]</scope>
    <source>
        <strain evidence="1 2">V144</strain>
    </source>
</reference>
<organism evidence="1 2">
    <name type="scientific">Gimesia aquarii</name>
    <dbReference type="NCBI Taxonomy" id="2527964"/>
    <lineage>
        <taxon>Bacteria</taxon>
        <taxon>Pseudomonadati</taxon>
        <taxon>Planctomycetota</taxon>
        <taxon>Planctomycetia</taxon>
        <taxon>Planctomycetales</taxon>
        <taxon>Planctomycetaceae</taxon>
        <taxon>Gimesia</taxon>
    </lineage>
</organism>
<dbReference type="EMBL" id="CP037920">
    <property type="protein sequence ID" value="QDT95907.1"/>
    <property type="molecule type" value="Genomic_DNA"/>
</dbReference>
<gene>
    <name evidence="1" type="ORF">V144x_13560</name>
</gene>
<dbReference type="KEGG" id="gaw:V144x_13560"/>
<evidence type="ECO:0000313" key="1">
    <source>
        <dbReference type="EMBL" id="QDT95907.1"/>
    </source>
</evidence>
<dbReference type="RefSeq" id="WP_144983140.1">
    <property type="nucleotide sequence ID" value="NZ_CP037920.1"/>
</dbReference>
<sequence length="797" mass="91180">MRFNDLQTPNALQNHSLREFTLRIGFWIPLLFILTGCSSGPSENDLLEALAETAPHGLVCSSRVVEITEIKSLKAGQKWKVKFESRDKPAEPWLLPVDVPAELKKNAPDQESFQTAVEQFQQLRFPEKNKIQKLHKELRAFRFPKVYREKYGVSDEVLWRGEGTLEKEGELFHLELTKVKSNEDLDFKQLTTKSKLPKQTAIADGSQNDPLLMYREQQRNFVDSVKSSWQKMEARLAAEKTNLETLVTHPVRLQGIFKNGTAKSINLNFEFEQNRDKHFLSAVAIDSGEIISRVVFSGSFLLPDVSERNSFASRNVHDGWVLTLKNEDFKLSELAKTFPRGMVIYYDQPTAKFRLANRNSAFYFIAERETQPENNSIQLLETRILKGAQFNGKEQINSMPDRLLQMTNMEFDPARNLFRVVIQEKDNPFLSAVFEGVRRTDPPHHLGIPIQLKQVSFSHLSPNGNKTRTNLFSKQSGTLLLVPTKAGWQGVIGDAKLTFQIEKDRLTLLSALERWKQALQPGTQWSGPLYWKNDPEEALRMRIADYRPDQNYVRLVLEKKSDSRQYVVYEGSLQKESGTIDGFGLVMHQRGQSSFVDKISDGVFFNQYIYSGGRVWNIDWDHKVFRLSPDGKQMYAYSLRGQRTILAKDEAVKPSHQLKTAEFQKLWRSALSTTILWKGVLTAPKTNSSVEILAKIRSYESTTNAVELVLEVKGNSKIKANYKGTLVTTENMINGYALNLKKMTGVNSTSHFFDTYNLGSRKVQFRLNETGTKMYGRLTDFQYDDPEFIELDASTGK</sequence>
<dbReference type="AlphaFoldDB" id="A0A517VSC9"/>
<name>A0A517VSC9_9PLAN</name>
<evidence type="ECO:0000313" key="2">
    <source>
        <dbReference type="Proteomes" id="UP000318704"/>
    </source>
</evidence>
<proteinExistence type="predicted"/>
<accession>A0A517VSC9</accession>